<evidence type="ECO:0000313" key="14">
    <source>
        <dbReference type="Proteomes" id="UP000663879"/>
    </source>
</evidence>
<gene>
    <name evidence="13" type="ORF">OXX778_LOCUS664</name>
</gene>
<dbReference type="PANTHER" id="PTHR19300">
    <property type="entry name" value="BETA-1,4-GALACTOSYLTRANSFERASE"/>
    <property type="match status" value="1"/>
</dbReference>
<dbReference type="UniPathway" id="UPA00378"/>
<dbReference type="GO" id="GO:0008378">
    <property type="term" value="F:galactosyltransferase activity"/>
    <property type="evidence" value="ECO:0007669"/>
    <property type="project" value="TreeGrafter"/>
</dbReference>
<keyword evidence="10" id="KW-0325">Glycoprotein</keyword>
<dbReference type="Gene3D" id="3.90.550.10">
    <property type="entry name" value="Spore Coat Polysaccharide Biosynthesis Protein SpsA, Chain A"/>
    <property type="match status" value="1"/>
</dbReference>
<evidence type="ECO:0000259" key="12">
    <source>
        <dbReference type="Pfam" id="PF13733"/>
    </source>
</evidence>
<keyword evidence="4" id="KW-0328">Glycosyltransferase</keyword>
<protein>
    <submittedName>
        <fullName evidence="13">Uncharacterized protein</fullName>
    </submittedName>
</protein>
<proteinExistence type="inferred from homology"/>
<evidence type="ECO:0000256" key="10">
    <source>
        <dbReference type="ARBA" id="ARBA00023180"/>
    </source>
</evidence>
<dbReference type="GO" id="GO:0005794">
    <property type="term" value="C:Golgi apparatus"/>
    <property type="evidence" value="ECO:0007669"/>
    <property type="project" value="TreeGrafter"/>
</dbReference>
<evidence type="ECO:0000256" key="3">
    <source>
        <dbReference type="ARBA" id="ARBA00005735"/>
    </source>
</evidence>
<dbReference type="EMBL" id="CAJNOC010000035">
    <property type="protein sequence ID" value="CAF0708695.1"/>
    <property type="molecule type" value="Genomic_DNA"/>
</dbReference>
<reference evidence="13" key="1">
    <citation type="submission" date="2021-02" db="EMBL/GenBank/DDBJ databases">
        <authorList>
            <person name="Nowell W R."/>
        </authorList>
    </citation>
    <scope>NUCLEOTIDE SEQUENCE</scope>
    <source>
        <strain evidence="13">Ploen Becks lab</strain>
    </source>
</reference>
<accession>A0A813M4I9</accession>
<dbReference type="GO" id="GO:0016020">
    <property type="term" value="C:membrane"/>
    <property type="evidence" value="ECO:0007669"/>
    <property type="project" value="UniProtKB-SubCell"/>
</dbReference>
<evidence type="ECO:0000256" key="8">
    <source>
        <dbReference type="ARBA" id="ARBA00022989"/>
    </source>
</evidence>
<dbReference type="InterPro" id="IPR003859">
    <property type="entry name" value="Galactosyl_T"/>
</dbReference>
<comment type="similarity">
    <text evidence="3">Belongs to the glycosyltransferase 7 family.</text>
</comment>
<name>A0A813M4I9_9BILA</name>
<dbReference type="InterPro" id="IPR029044">
    <property type="entry name" value="Nucleotide-diphossugar_trans"/>
</dbReference>
<dbReference type="GO" id="GO:0005975">
    <property type="term" value="P:carbohydrate metabolic process"/>
    <property type="evidence" value="ECO:0007669"/>
    <property type="project" value="InterPro"/>
</dbReference>
<keyword evidence="9" id="KW-0472">Membrane</keyword>
<comment type="pathway">
    <text evidence="2">Protein modification; protein glycosylation.</text>
</comment>
<evidence type="ECO:0000256" key="9">
    <source>
        <dbReference type="ARBA" id="ARBA00023136"/>
    </source>
</evidence>
<dbReference type="Pfam" id="PF02709">
    <property type="entry name" value="Glyco_transf_7C"/>
    <property type="match status" value="1"/>
</dbReference>
<dbReference type="OrthoDB" id="10016069at2759"/>
<keyword evidence="5" id="KW-0808">Transferase</keyword>
<dbReference type="InterPro" id="IPR027995">
    <property type="entry name" value="Galactosyl_T_N"/>
</dbReference>
<sequence>MHPYFVRQKINYGIYLIEPDEKIEFNRGLLMNIGFIESIRDRINLKNISIEESMKNNNTYWNCWIFHDVDMIPEDERLIYGCSDESPMHFAVSVSKFYYKTTDYFSNYYGGIVSFTKDQYLNINGFSNLYFGWGGEDDDLKSRVVLKYKDFKKIPANIGVIYTHDHDLDVPNPQRHIILEKILQTVNITRNFEDGIKTLKYKVVNISKNDLFTKIVVNYKKDDYNFNKFIL</sequence>
<evidence type="ECO:0000256" key="5">
    <source>
        <dbReference type="ARBA" id="ARBA00022679"/>
    </source>
</evidence>
<comment type="subcellular location">
    <subcellularLocation>
        <location evidence="1">Membrane</location>
        <topology evidence="1">Single-pass type II membrane protein</topology>
    </subcellularLocation>
</comment>
<evidence type="ECO:0000256" key="7">
    <source>
        <dbReference type="ARBA" id="ARBA00022968"/>
    </source>
</evidence>
<dbReference type="InterPro" id="IPR027791">
    <property type="entry name" value="Galactosyl_T_C"/>
</dbReference>
<feature type="domain" description="Galactosyltransferase N-terminal" evidence="12">
    <location>
        <begin position="1"/>
        <end position="83"/>
    </location>
</feature>
<dbReference type="Proteomes" id="UP000663879">
    <property type="component" value="Unassembled WGS sequence"/>
</dbReference>
<keyword evidence="14" id="KW-1185">Reference proteome</keyword>
<evidence type="ECO:0000256" key="2">
    <source>
        <dbReference type="ARBA" id="ARBA00004922"/>
    </source>
</evidence>
<keyword evidence="6" id="KW-0812">Transmembrane</keyword>
<comment type="caution">
    <text evidence="13">The sequence shown here is derived from an EMBL/GenBank/DDBJ whole genome shotgun (WGS) entry which is preliminary data.</text>
</comment>
<evidence type="ECO:0000256" key="6">
    <source>
        <dbReference type="ARBA" id="ARBA00022692"/>
    </source>
</evidence>
<evidence type="ECO:0000256" key="4">
    <source>
        <dbReference type="ARBA" id="ARBA00022676"/>
    </source>
</evidence>
<dbReference type="SUPFAM" id="SSF53448">
    <property type="entry name" value="Nucleotide-diphospho-sugar transferases"/>
    <property type="match status" value="1"/>
</dbReference>
<feature type="domain" description="Galactosyltransferase C-terminal" evidence="11">
    <location>
        <begin position="89"/>
        <end position="167"/>
    </location>
</feature>
<organism evidence="13 14">
    <name type="scientific">Brachionus calyciflorus</name>
    <dbReference type="NCBI Taxonomy" id="104777"/>
    <lineage>
        <taxon>Eukaryota</taxon>
        <taxon>Metazoa</taxon>
        <taxon>Spiralia</taxon>
        <taxon>Gnathifera</taxon>
        <taxon>Rotifera</taxon>
        <taxon>Eurotatoria</taxon>
        <taxon>Monogononta</taxon>
        <taxon>Pseudotrocha</taxon>
        <taxon>Ploima</taxon>
        <taxon>Brachionidae</taxon>
        <taxon>Brachionus</taxon>
    </lineage>
</organism>
<dbReference type="Pfam" id="PF13733">
    <property type="entry name" value="Glyco_transf_7N"/>
    <property type="match status" value="1"/>
</dbReference>
<keyword evidence="8" id="KW-1133">Transmembrane helix</keyword>
<dbReference type="AlphaFoldDB" id="A0A813M4I9"/>
<evidence type="ECO:0000259" key="11">
    <source>
        <dbReference type="Pfam" id="PF02709"/>
    </source>
</evidence>
<evidence type="ECO:0000313" key="13">
    <source>
        <dbReference type="EMBL" id="CAF0708695.1"/>
    </source>
</evidence>
<dbReference type="PRINTS" id="PR02050">
    <property type="entry name" value="B14GALTRFASE"/>
</dbReference>
<evidence type="ECO:0000256" key="1">
    <source>
        <dbReference type="ARBA" id="ARBA00004606"/>
    </source>
</evidence>
<keyword evidence="7" id="KW-0735">Signal-anchor</keyword>
<dbReference type="PANTHER" id="PTHR19300:SF61">
    <property type="entry name" value="BETA-1,4-N-ACETYLGALACTOSAMINYLTRANSFERASE"/>
    <property type="match status" value="1"/>
</dbReference>